<dbReference type="GO" id="GO:0008381">
    <property type="term" value="F:mechanosensitive monoatomic ion channel activity"/>
    <property type="evidence" value="ECO:0007669"/>
    <property type="project" value="UniProtKB-ARBA"/>
</dbReference>
<dbReference type="SUPFAM" id="SSF82689">
    <property type="entry name" value="Mechanosensitive channel protein MscS (YggB), C-terminal domain"/>
    <property type="match status" value="1"/>
</dbReference>
<evidence type="ECO:0000259" key="9">
    <source>
        <dbReference type="Pfam" id="PF21082"/>
    </source>
</evidence>
<keyword evidence="4 7" id="KW-0812">Transmembrane</keyword>
<dbReference type="Proteomes" id="UP000001887">
    <property type="component" value="Chromosome"/>
</dbReference>
<protein>
    <submittedName>
        <fullName evidence="10">MscS Mechanosensitive ion channel</fullName>
    </submittedName>
</protein>
<dbReference type="EMBL" id="CP001848">
    <property type="protein sequence ID" value="ADB18462.1"/>
    <property type="molecule type" value="Genomic_DNA"/>
</dbReference>
<feature type="transmembrane region" description="Helical" evidence="7">
    <location>
        <begin position="174"/>
        <end position="198"/>
    </location>
</feature>
<accession>D2R0X7</accession>
<dbReference type="InterPro" id="IPR010920">
    <property type="entry name" value="LSM_dom_sf"/>
</dbReference>
<feature type="domain" description="Mechanosensitive ion channel MscS C-terminal" evidence="9">
    <location>
        <begin position="298"/>
        <end position="379"/>
    </location>
</feature>
<dbReference type="Gene3D" id="3.30.70.100">
    <property type="match status" value="1"/>
</dbReference>
<dbReference type="PANTHER" id="PTHR30347">
    <property type="entry name" value="POTASSIUM CHANNEL RELATED"/>
    <property type="match status" value="1"/>
</dbReference>
<dbReference type="HOGENOM" id="CLU_037945_4_0_0"/>
<name>D2R0X7_PIRSD</name>
<dbReference type="Gene3D" id="1.10.287.1260">
    <property type="match status" value="1"/>
</dbReference>
<gene>
    <name evidence="10" type="ordered locus">Psta_3807</name>
</gene>
<keyword evidence="6 7" id="KW-0472">Membrane</keyword>
<dbReference type="InterPro" id="IPR052702">
    <property type="entry name" value="MscS-like_channel"/>
</dbReference>
<dbReference type="KEGG" id="psl:Psta_3807"/>
<dbReference type="STRING" id="530564.Psta_3807"/>
<evidence type="ECO:0000256" key="6">
    <source>
        <dbReference type="ARBA" id="ARBA00023136"/>
    </source>
</evidence>
<dbReference type="Gene3D" id="2.30.30.60">
    <property type="match status" value="1"/>
</dbReference>
<dbReference type="AlphaFoldDB" id="D2R0X7"/>
<evidence type="ECO:0000259" key="8">
    <source>
        <dbReference type="Pfam" id="PF00924"/>
    </source>
</evidence>
<evidence type="ECO:0000256" key="1">
    <source>
        <dbReference type="ARBA" id="ARBA00004651"/>
    </source>
</evidence>
<evidence type="ECO:0000256" key="5">
    <source>
        <dbReference type="ARBA" id="ARBA00022989"/>
    </source>
</evidence>
<dbReference type="Pfam" id="PF21082">
    <property type="entry name" value="MS_channel_3rd"/>
    <property type="match status" value="1"/>
</dbReference>
<comment type="similarity">
    <text evidence="2">Belongs to the MscS (TC 1.A.23) family.</text>
</comment>
<keyword evidence="5 7" id="KW-1133">Transmembrane helix</keyword>
<organism evidence="10 11">
    <name type="scientific">Pirellula staleyi (strain ATCC 27377 / DSM 6068 / ICPB 4128)</name>
    <name type="common">Pirella staleyi</name>
    <dbReference type="NCBI Taxonomy" id="530564"/>
    <lineage>
        <taxon>Bacteria</taxon>
        <taxon>Pseudomonadati</taxon>
        <taxon>Planctomycetota</taxon>
        <taxon>Planctomycetia</taxon>
        <taxon>Pirellulales</taxon>
        <taxon>Pirellulaceae</taxon>
        <taxon>Pirellula</taxon>
    </lineage>
</organism>
<evidence type="ECO:0000313" key="10">
    <source>
        <dbReference type="EMBL" id="ADB18462.1"/>
    </source>
</evidence>
<reference evidence="10 11" key="1">
    <citation type="journal article" date="2009" name="Stand. Genomic Sci.">
        <title>Complete genome sequence of Pirellula staleyi type strain (ATCC 27377).</title>
        <authorList>
            <person name="Clum A."/>
            <person name="Tindall B.J."/>
            <person name="Sikorski J."/>
            <person name="Ivanova N."/>
            <person name="Mavrommatis K."/>
            <person name="Lucas S."/>
            <person name="Glavina del Rio T."/>
            <person name="Nolan M."/>
            <person name="Chen F."/>
            <person name="Tice H."/>
            <person name="Pitluck S."/>
            <person name="Cheng J.F."/>
            <person name="Chertkov O."/>
            <person name="Brettin T."/>
            <person name="Han C."/>
            <person name="Detter J.C."/>
            <person name="Kuske C."/>
            <person name="Bruce D."/>
            <person name="Goodwin L."/>
            <person name="Ovchinikova G."/>
            <person name="Pati A."/>
            <person name="Mikhailova N."/>
            <person name="Chen A."/>
            <person name="Palaniappan K."/>
            <person name="Land M."/>
            <person name="Hauser L."/>
            <person name="Chang Y.J."/>
            <person name="Jeffries C.D."/>
            <person name="Chain P."/>
            <person name="Rohde M."/>
            <person name="Goker M."/>
            <person name="Bristow J."/>
            <person name="Eisen J.A."/>
            <person name="Markowitz V."/>
            <person name="Hugenholtz P."/>
            <person name="Kyrpides N.C."/>
            <person name="Klenk H.P."/>
            <person name="Lapidus A."/>
        </authorList>
    </citation>
    <scope>NUCLEOTIDE SEQUENCE [LARGE SCALE GENOMIC DNA]</scope>
    <source>
        <strain evidence="11">ATCC 27377 / DSM 6068 / ICPB 4128</strain>
    </source>
</reference>
<dbReference type="SUPFAM" id="SSF50182">
    <property type="entry name" value="Sm-like ribonucleoproteins"/>
    <property type="match status" value="1"/>
</dbReference>
<dbReference type="PANTHER" id="PTHR30347:SF1">
    <property type="entry name" value="MECHANOSENSITIVE CHANNEL MSCK"/>
    <property type="match status" value="1"/>
</dbReference>
<comment type="subcellular location">
    <subcellularLocation>
        <location evidence="1">Cell membrane</location>
        <topology evidence="1">Multi-pass membrane protein</topology>
    </subcellularLocation>
</comment>
<evidence type="ECO:0000256" key="4">
    <source>
        <dbReference type="ARBA" id="ARBA00022692"/>
    </source>
</evidence>
<feature type="transmembrane region" description="Helical" evidence="7">
    <location>
        <begin position="133"/>
        <end position="153"/>
    </location>
</feature>
<dbReference type="Pfam" id="PF00924">
    <property type="entry name" value="MS_channel_2nd"/>
    <property type="match status" value="1"/>
</dbReference>
<dbReference type="GO" id="GO:0005886">
    <property type="term" value="C:plasma membrane"/>
    <property type="evidence" value="ECO:0007669"/>
    <property type="project" value="UniProtKB-SubCell"/>
</dbReference>
<dbReference type="InterPro" id="IPR023408">
    <property type="entry name" value="MscS_beta-dom_sf"/>
</dbReference>
<evidence type="ECO:0000313" key="11">
    <source>
        <dbReference type="Proteomes" id="UP000001887"/>
    </source>
</evidence>
<sequence length="410" mass="44238" precursor="true">MISSFYCSPRFRLGFPVGLVALLGFASLLAAQEGPAEPRMLPTLQPAAIEAQGPLEPTQPSAEFGQFEQTQLQTVEQQPAAAAPLDIAAAAQPEASSPILFGNGLSDEFLLVWSQIQRVLGIVVLSGADGKPVITVGTLLGGLLMLWVGYIISRVVSNTIVTRLSSRVGLPPKAAAPIKSISFYALLFTFTMLTLNILSVPLTVFSFLGGALAIGAGFGSQNIVNNFISGLILLAERPVRVGDIVEIDGMSGKITEIGARSTKLRTGSNFEIVVPNSKFLENNVINWTLSDDEICTMINVGVAYGSNTRLVEKVLLEAAASHPMVLNTPEPEVVFLDFGESALQFQLRVSIRMSEAKKFEVESDLRFRIDELFAENGIVMSYPQRDVHLHLLRPLEVNLTGQQSDRRGVA</sequence>
<dbReference type="InterPro" id="IPR006685">
    <property type="entry name" value="MscS_channel_2nd"/>
</dbReference>
<evidence type="ECO:0000256" key="3">
    <source>
        <dbReference type="ARBA" id="ARBA00022475"/>
    </source>
</evidence>
<evidence type="ECO:0000256" key="2">
    <source>
        <dbReference type="ARBA" id="ARBA00008017"/>
    </source>
</evidence>
<evidence type="ECO:0000256" key="7">
    <source>
        <dbReference type="SAM" id="Phobius"/>
    </source>
</evidence>
<dbReference type="OrthoDB" id="9809206at2"/>
<feature type="domain" description="Mechanosensitive ion channel MscS" evidence="8">
    <location>
        <begin position="222"/>
        <end position="288"/>
    </location>
</feature>
<keyword evidence="11" id="KW-1185">Reference proteome</keyword>
<dbReference type="SUPFAM" id="SSF82861">
    <property type="entry name" value="Mechanosensitive channel protein MscS (YggB), transmembrane region"/>
    <property type="match status" value="1"/>
</dbReference>
<dbReference type="eggNOG" id="COG3264">
    <property type="taxonomic scope" value="Bacteria"/>
</dbReference>
<dbReference type="InterPro" id="IPR011014">
    <property type="entry name" value="MscS_channel_TM-2"/>
</dbReference>
<dbReference type="InterPro" id="IPR049278">
    <property type="entry name" value="MS_channel_C"/>
</dbReference>
<dbReference type="InterPro" id="IPR011066">
    <property type="entry name" value="MscS_channel_C_sf"/>
</dbReference>
<proteinExistence type="inferred from homology"/>
<keyword evidence="3" id="KW-1003">Cell membrane</keyword>